<dbReference type="InterPro" id="IPR013246">
    <property type="entry name" value="SAGA_su_Sgf11"/>
</dbReference>
<evidence type="ECO:0000313" key="13">
    <source>
        <dbReference type="Proteomes" id="UP001230188"/>
    </source>
</evidence>
<dbReference type="PANTHER" id="PTHR47674">
    <property type="entry name" value="SAGA-ASSOCIATED FACTOR 11"/>
    <property type="match status" value="1"/>
</dbReference>
<name>A0AAD7URK8_9STRA</name>
<keyword evidence="2" id="KW-0479">Metal-binding</keyword>
<dbReference type="Gene3D" id="3.30.160.60">
    <property type="entry name" value="Classic Zinc Finger"/>
    <property type="match status" value="1"/>
</dbReference>
<keyword evidence="7 10" id="KW-0010">Activator</keyword>
<organism evidence="12 13">
    <name type="scientific">Chrysophaeum taylorii</name>
    <dbReference type="NCBI Taxonomy" id="2483200"/>
    <lineage>
        <taxon>Eukaryota</taxon>
        <taxon>Sar</taxon>
        <taxon>Stramenopiles</taxon>
        <taxon>Ochrophyta</taxon>
        <taxon>Pelagophyceae</taxon>
        <taxon>Pelagomonadales</taxon>
        <taxon>Pelagomonadaceae</taxon>
        <taxon>Chrysophaeum</taxon>
    </lineage>
</organism>
<comment type="subcellular location">
    <subcellularLocation>
        <location evidence="1 10">Nucleus</location>
    </subcellularLocation>
</comment>
<evidence type="ECO:0000256" key="1">
    <source>
        <dbReference type="ARBA" id="ARBA00004123"/>
    </source>
</evidence>
<reference evidence="12" key="1">
    <citation type="submission" date="2023-01" db="EMBL/GenBank/DDBJ databases">
        <title>Metagenome sequencing of chrysophaentin producing Chrysophaeum taylorii.</title>
        <authorList>
            <person name="Davison J."/>
            <person name="Bewley C."/>
        </authorList>
    </citation>
    <scope>NUCLEOTIDE SEQUENCE</scope>
    <source>
        <strain evidence="12">NIES-1699</strain>
    </source>
</reference>
<evidence type="ECO:0000256" key="6">
    <source>
        <dbReference type="ARBA" id="ARBA00023015"/>
    </source>
</evidence>
<dbReference type="GO" id="GO:0008270">
    <property type="term" value="F:zinc ion binding"/>
    <property type="evidence" value="ECO:0007669"/>
    <property type="project" value="UniProtKB-KW"/>
</dbReference>
<evidence type="ECO:0000256" key="11">
    <source>
        <dbReference type="SAM" id="MobiDB-lite"/>
    </source>
</evidence>
<evidence type="ECO:0000256" key="8">
    <source>
        <dbReference type="ARBA" id="ARBA00023163"/>
    </source>
</evidence>
<gene>
    <name evidence="12" type="ORF">CTAYLR_000773</name>
</gene>
<dbReference type="AlphaFoldDB" id="A0AAD7URK8"/>
<dbReference type="Pfam" id="PF08209">
    <property type="entry name" value="Sgf11"/>
    <property type="match status" value="1"/>
</dbReference>
<evidence type="ECO:0000256" key="2">
    <source>
        <dbReference type="ARBA" id="ARBA00022723"/>
    </source>
</evidence>
<proteinExistence type="inferred from homology"/>
<keyword evidence="4" id="KW-0862">Zinc</keyword>
<evidence type="ECO:0000313" key="12">
    <source>
        <dbReference type="EMBL" id="KAJ8614432.1"/>
    </source>
</evidence>
<evidence type="ECO:0000256" key="9">
    <source>
        <dbReference type="ARBA" id="ARBA00023242"/>
    </source>
</evidence>
<dbReference type="GO" id="GO:0006325">
    <property type="term" value="P:chromatin organization"/>
    <property type="evidence" value="ECO:0007669"/>
    <property type="project" value="UniProtKB-KW"/>
</dbReference>
<evidence type="ECO:0000256" key="10">
    <source>
        <dbReference type="RuleBase" id="RU261113"/>
    </source>
</evidence>
<keyword evidence="13" id="KW-1185">Reference proteome</keyword>
<keyword evidence="8" id="KW-0804">Transcription</keyword>
<keyword evidence="3" id="KW-0863">Zinc-finger</keyword>
<dbReference type="Proteomes" id="UP001230188">
    <property type="component" value="Unassembled WGS sequence"/>
</dbReference>
<keyword evidence="5" id="KW-0156">Chromatin regulator</keyword>
<evidence type="ECO:0000256" key="7">
    <source>
        <dbReference type="ARBA" id="ARBA00023159"/>
    </source>
</evidence>
<evidence type="ECO:0000256" key="4">
    <source>
        <dbReference type="ARBA" id="ARBA00022833"/>
    </source>
</evidence>
<dbReference type="GO" id="GO:0005634">
    <property type="term" value="C:nucleus"/>
    <property type="evidence" value="ECO:0007669"/>
    <property type="project" value="UniProtKB-SubCell"/>
</dbReference>
<dbReference type="GO" id="GO:0070461">
    <property type="term" value="C:SAGA-type complex"/>
    <property type="evidence" value="ECO:0007669"/>
    <property type="project" value="UniProtKB-ARBA"/>
</dbReference>
<keyword evidence="9" id="KW-0539">Nucleus</keyword>
<feature type="region of interest" description="Disordered" evidence="11">
    <location>
        <begin position="39"/>
        <end position="70"/>
    </location>
</feature>
<comment type="caution">
    <text evidence="12">The sequence shown here is derived from an EMBL/GenBank/DDBJ whole genome shotgun (WGS) entry which is preliminary data.</text>
</comment>
<comment type="similarity">
    <text evidence="10">Belongs to the SGF11 family.</text>
</comment>
<protein>
    <recommendedName>
        <fullName evidence="10">SAGA-associated factor 11</fullName>
    </recommendedName>
</protein>
<sequence>MAPDDEDVDALIARCLIHDCILDVVFDLIRSIKSSDAPIHELCAPPRRQPDIETRNGHPPTSKETPKEGGALFESLAPFREPKGEFRCAHCGQKVSALRYAPHLDKCMGKGRGRRLAATTRKS</sequence>
<dbReference type="PANTHER" id="PTHR47674:SF3">
    <property type="entry name" value="SAGA-ASSOCIATED FACTOR 11"/>
    <property type="match status" value="1"/>
</dbReference>
<dbReference type="EMBL" id="JAQMWT010000005">
    <property type="protein sequence ID" value="KAJ8614432.1"/>
    <property type="molecule type" value="Genomic_DNA"/>
</dbReference>
<evidence type="ECO:0000256" key="3">
    <source>
        <dbReference type="ARBA" id="ARBA00022771"/>
    </source>
</evidence>
<keyword evidence="6" id="KW-0805">Transcription regulation</keyword>
<evidence type="ECO:0000256" key="5">
    <source>
        <dbReference type="ARBA" id="ARBA00022853"/>
    </source>
</evidence>
<accession>A0AAD7URK8</accession>